<dbReference type="PANTHER" id="PTHR37299:SF1">
    <property type="entry name" value="STAGE 0 SPORULATION PROTEIN A HOMOLOG"/>
    <property type="match status" value="1"/>
</dbReference>
<reference evidence="4" key="1">
    <citation type="submission" date="2016-11" db="EMBL/GenBank/DDBJ databases">
        <authorList>
            <person name="Varghese N."/>
            <person name="Submissions S."/>
        </authorList>
    </citation>
    <scope>NUCLEOTIDE SEQUENCE [LARGE SCALE GENOMIC DNA]</scope>
    <source>
        <strain evidence="4">DSM 22638</strain>
    </source>
</reference>
<dbReference type="PROSITE" id="PS50930">
    <property type="entry name" value="HTH_LYTTR"/>
    <property type="match status" value="1"/>
</dbReference>
<evidence type="ECO:0000313" key="4">
    <source>
        <dbReference type="Proteomes" id="UP000184532"/>
    </source>
</evidence>
<feature type="transmembrane region" description="Helical" evidence="1">
    <location>
        <begin position="62"/>
        <end position="78"/>
    </location>
</feature>
<dbReference type="InterPro" id="IPR007492">
    <property type="entry name" value="LytTR_DNA-bd_dom"/>
</dbReference>
<feature type="transmembrane region" description="Helical" evidence="1">
    <location>
        <begin position="12"/>
        <end position="42"/>
    </location>
</feature>
<protein>
    <submittedName>
        <fullName evidence="3">LytTr DNA-binding domain-containing protein</fullName>
    </submittedName>
</protein>
<accession>A0A1M5M3T5</accession>
<dbReference type="EMBL" id="FQWL01000003">
    <property type="protein sequence ID" value="SHG71918.1"/>
    <property type="molecule type" value="Genomic_DNA"/>
</dbReference>
<organism evidence="3 4">
    <name type="scientific">Flagellimonas flava</name>
    <dbReference type="NCBI Taxonomy" id="570519"/>
    <lineage>
        <taxon>Bacteria</taxon>
        <taxon>Pseudomonadati</taxon>
        <taxon>Bacteroidota</taxon>
        <taxon>Flavobacteriia</taxon>
        <taxon>Flavobacteriales</taxon>
        <taxon>Flavobacteriaceae</taxon>
        <taxon>Flagellimonas</taxon>
    </lineage>
</organism>
<feature type="transmembrane region" description="Helical" evidence="1">
    <location>
        <begin position="132"/>
        <end position="152"/>
    </location>
</feature>
<keyword evidence="1" id="KW-0472">Membrane</keyword>
<keyword evidence="4" id="KW-1185">Reference proteome</keyword>
<dbReference type="Proteomes" id="UP000184532">
    <property type="component" value="Unassembled WGS sequence"/>
</dbReference>
<dbReference type="STRING" id="570519.SAMN04488116_2245"/>
<dbReference type="InterPro" id="IPR046947">
    <property type="entry name" value="LytR-like"/>
</dbReference>
<evidence type="ECO:0000313" key="3">
    <source>
        <dbReference type="EMBL" id="SHG71918.1"/>
    </source>
</evidence>
<dbReference type="GO" id="GO:0000156">
    <property type="term" value="F:phosphorelay response regulator activity"/>
    <property type="evidence" value="ECO:0007669"/>
    <property type="project" value="InterPro"/>
</dbReference>
<dbReference type="Gene3D" id="2.40.50.1020">
    <property type="entry name" value="LytTr DNA-binding domain"/>
    <property type="match status" value="1"/>
</dbReference>
<dbReference type="SMART" id="SM00850">
    <property type="entry name" value="LytTR"/>
    <property type="match status" value="1"/>
</dbReference>
<dbReference type="Pfam" id="PF04397">
    <property type="entry name" value="LytTR"/>
    <property type="match status" value="1"/>
</dbReference>
<keyword evidence="1" id="KW-0812">Transmembrane</keyword>
<feature type="transmembrane region" description="Helical" evidence="1">
    <location>
        <begin position="98"/>
        <end position="120"/>
    </location>
</feature>
<dbReference type="PANTHER" id="PTHR37299">
    <property type="entry name" value="TRANSCRIPTIONAL REGULATOR-RELATED"/>
    <property type="match status" value="1"/>
</dbReference>
<gene>
    <name evidence="3" type="ORF">SAMN04488116_2245</name>
</gene>
<sequence length="292" mass="34022">MSKASFSSHFRNPLFIFMFYLVMVLPHFTIFCAIDLSGTLFWTNMEVCANTFIVDSFLENSIWSLLFIVLIFECLRWGDKVFGVDKKSLSAQTQAKVFLMLFIAFVCWLAISSAFEWLATSIGRTFPVEHPINLFFKVQAYGFIAFHLNSYLQRRYLKKHPLQKTIEVHDGIKSLTIILGDIQWAEKIGKKYFLFSKAGRFKVDKNLQELETLLPGSNFKRINRSAIVNINEIAGFSFWENEKYVLKLNNGKEFVMTRKRLNELKNDIQQTPKTSFFWGKVPLLKVFPSLRN</sequence>
<dbReference type="OrthoDB" id="1187461at2"/>
<evidence type="ECO:0000256" key="1">
    <source>
        <dbReference type="SAM" id="Phobius"/>
    </source>
</evidence>
<proteinExistence type="predicted"/>
<dbReference type="GO" id="GO:0003677">
    <property type="term" value="F:DNA binding"/>
    <property type="evidence" value="ECO:0007669"/>
    <property type="project" value="UniProtKB-KW"/>
</dbReference>
<keyword evidence="1" id="KW-1133">Transmembrane helix</keyword>
<dbReference type="RefSeq" id="WP_073179536.1">
    <property type="nucleotide sequence ID" value="NZ_FQWL01000003.1"/>
</dbReference>
<name>A0A1M5M3T5_9FLAO</name>
<evidence type="ECO:0000259" key="2">
    <source>
        <dbReference type="PROSITE" id="PS50930"/>
    </source>
</evidence>
<feature type="domain" description="HTH LytTR-type" evidence="2">
    <location>
        <begin position="166"/>
        <end position="270"/>
    </location>
</feature>
<keyword evidence="3" id="KW-0238">DNA-binding</keyword>
<dbReference type="AlphaFoldDB" id="A0A1M5M3T5"/>